<feature type="region of interest" description="Disordered" evidence="1">
    <location>
        <begin position="78"/>
        <end position="153"/>
    </location>
</feature>
<keyword evidence="3" id="KW-1185">Reference proteome</keyword>
<accession>A0A401TUB0</accession>
<organism evidence="2 3">
    <name type="scientific">Chiloscyllium punctatum</name>
    <name type="common">Brownbanded bambooshark</name>
    <name type="synonym">Hemiscyllium punctatum</name>
    <dbReference type="NCBI Taxonomy" id="137246"/>
    <lineage>
        <taxon>Eukaryota</taxon>
        <taxon>Metazoa</taxon>
        <taxon>Chordata</taxon>
        <taxon>Craniata</taxon>
        <taxon>Vertebrata</taxon>
        <taxon>Chondrichthyes</taxon>
        <taxon>Elasmobranchii</taxon>
        <taxon>Galeomorphii</taxon>
        <taxon>Galeoidea</taxon>
        <taxon>Orectolobiformes</taxon>
        <taxon>Hemiscylliidae</taxon>
        <taxon>Chiloscyllium</taxon>
    </lineage>
</organism>
<dbReference type="Proteomes" id="UP000287033">
    <property type="component" value="Unassembled WGS sequence"/>
</dbReference>
<feature type="compositionally biased region" description="Gly residues" evidence="1">
    <location>
        <begin position="84"/>
        <end position="102"/>
    </location>
</feature>
<evidence type="ECO:0000256" key="1">
    <source>
        <dbReference type="SAM" id="MobiDB-lite"/>
    </source>
</evidence>
<feature type="compositionally biased region" description="Basic and acidic residues" evidence="1">
    <location>
        <begin position="104"/>
        <end position="125"/>
    </location>
</feature>
<dbReference type="EMBL" id="BEZZ01183811">
    <property type="protein sequence ID" value="GCC46216.1"/>
    <property type="molecule type" value="Genomic_DNA"/>
</dbReference>
<sequence length="153" mass="16636">MTREGVARLRQSHHPLLIFLGLRDQLLAHHHVAPRHHEDHGAGAGDRDRKERRCQRQCGGRMAAEIGAELRDQRADALLQEAHGAGGGAGGFGPDADGAGGRIGHHEGIGDHHDHLGAEQPERRLVYPSETPDQVQQAAAELQREAEPDQPLQ</sequence>
<protein>
    <submittedName>
        <fullName evidence="2">Uncharacterized protein</fullName>
    </submittedName>
</protein>
<evidence type="ECO:0000313" key="2">
    <source>
        <dbReference type="EMBL" id="GCC46216.1"/>
    </source>
</evidence>
<evidence type="ECO:0000313" key="3">
    <source>
        <dbReference type="Proteomes" id="UP000287033"/>
    </source>
</evidence>
<reference evidence="2 3" key="1">
    <citation type="journal article" date="2018" name="Nat. Ecol. Evol.">
        <title>Shark genomes provide insights into elasmobranch evolution and the origin of vertebrates.</title>
        <authorList>
            <person name="Hara Y"/>
            <person name="Yamaguchi K"/>
            <person name="Onimaru K"/>
            <person name="Kadota M"/>
            <person name="Koyanagi M"/>
            <person name="Keeley SD"/>
            <person name="Tatsumi K"/>
            <person name="Tanaka K"/>
            <person name="Motone F"/>
            <person name="Kageyama Y"/>
            <person name="Nozu R"/>
            <person name="Adachi N"/>
            <person name="Nishimura O"/>
            <person name="Nakagawa R"/>
            <person name="Tanegashima C"/>
            <person name="Kiyatake I"/>
            <person name="Matsumoto R"/>
            <person name="Murakumo K"/>
            <person name="Nishida K"/>
            <person name="Terakita A"/>
            <person name="Kuratani S"/>
            <person name="Sato K"/>
            <person name="Hyodo S Kuraku.S."/>
        </authorList>
    </citation>
    <scope>NUCLEOTIDE SEQUENCE [LARGE SCALE GENOMIC DNA]</scope>
</reference>
<feature type="region of interest" description="Disordered" evidence="1">
    <location>
        <begin position="33"/>
        <end position="56"/>
    </location>
</feature>
<proteinExistence type="predicted"/>
<dbReference type="AlphaFoldDB" id="A0A401TUB0"/>
<name>A0A401TUB0_CHIPU</name>
<gene>
    <name evidence="2" type="ORF">chiPu_0030460</name>
</gene>
<feature type="compositionally biased region" description="Basic and acidic residues" evidence="1">
    <location>
        <begin position="35"/>
        <end position="51"/>
    </location>
</feature>
<comment type="caution">
    <text evidence="2">The sequence shown here is derived from an EMBL/GenBank/DDBJ whole genome shotgun (WGS) entry which is preliminary data.</text>
</comment>